<dbReference type="Gene3D" id="3.40.50.10840">
    <property type="entry name" value="Putative sugar-binding, N-terminal domain"/>
    <property type="match status" value="1"/>
</dbReference>
<feature type="domain" description="Four-carbon acid sugar kinase N-terminal" evidence="7">
    <location>
        <begin position="2"/>
        <end position="165"/>
    </location>
</feature>
<keyword evidence="2" id="KW-0808">Transferase</keyword>
<evidence type="ECO:0000313" key="10">
    <source>
        <dbReference type="Proteomes" id="UP000199421"/>
    </source>
</evidence>
<evidence type="ECO:0000259" key="8">
    <source>
        <dbReference type="Pfam" id="PF17042"/>
    </source>
</evidence>
<dbReference type="EMBL" id="FOAF01000001">
    <property type="protein sequence ID" value="SEK45859.1"/>
    <property type="molecule type" value="Genomic_DNA"/>
</dbReference>
<gene>
    <name evidence="9" type="ORF">SAMN05661044_00292</name>
</gene>
<keyword evidence="6" id="KW-0119">Carbohydrate metabolism</keyword>
<dbReference type="Pfam" id="PF07005">
    <property type="entry name" value="SBD_N"/>
    <property type="match status" value="1"/>
</dbReference>
<dbReference type="InterPro" id="IPR031475">
    <property type="entry name" value="NBD_C"/>
</dbReference>
<dbReference type="AlphaFoldDB" id="A0A1H7H6G2"/>
<proteinExistence type="inferred from homology"/>
<keyword evidence="4" id="KW-0418">Kinase</keyword>
<dbReference type="Proteomes" id="UP000199421">
    <property type="component" value="Unassembled WGS sequence"/>
</dbReference>
<comment type="similarity">
    <text evidence="1">Belongs to the four-carbon acid sugar kinase family.</text>
</comment>
<sequence>MIIVIADDLTGATEIGGIGLGYQLKVEIANQLNAPVTRGIDLFIVNTDTRSMPLEDAMEYLRKVLNWVRQLRYTYIFKKVDSVLRGHVLAEINMLLAATQTKRALLLPANPRLGRTIHGSNYYVNGKLIHETDFSSDPEFPVKDANVLRMLHATGEVSVQTWKHPFPQRGIVLGEAKTESDLKAWIKKTPEETTLAGGASTFHAFLQQILAVKSVDEPVVKKPFAGFKKPCLYVCGSNFEASVKRIKEWDSAQEPVFYIPIQQWSELTFEKWINNWTIEVSTAIAAHKKAIIAFDNQSPATEVDAAYLRLRMAKCIKMLLDQNAIEELVVEGGATAGAILEQLQISKLVPLEELAPGVIRCSIKRKPKIWITLKPGSYNWCIAVA</sequence>
<dbReference type="InterPro" id="IPR042213">
    <property type="entry name" value="NBD_C_sf"/>
</dbReference>
<feature type="domain" description="Four-carbon acid sugar kinase nucleotide binding" evidence="8">
    <location>
        <begin position="233"/>
        <end position="377"/>
    </location>
</feature>
<reference evidence="10" key="1">
    <citation type="submission" date="2016-10" db="EMBL/GenBank/DDBJ databases">
        <authorList>
            <person name="Varghese N."/>
            <person name="Submissions S."/>
        </authorList>
    </citation>
    <scope>NUCLEOTIDE SEQUENCE [LARGE SCALE GENOMIC DNA]</scope>
    <source>
        <strain evidence="10">DSM 18733</strain>
    </source>
</reference>
<dbReference type="OrthoDB" id="9778478at2"/>
<accession>A0A1H7H6G2</accession>
<dbReference type="SUPFAM" id="SSF142764">
    <property type="entry name" value="YgbK-like"/>
    <property type="match status" value="1"/>
</dbReference>
<evidence type="ECO:0000313" key="9">
    <source>
        <dbReference type="EMBL" id="SEK45859.1"/>
    </source>
</evidence>
<dbReference type="GO" id="GO:0016301">
    <property type="term" value="F:kinase activity"/>
    <property type="evidence" value="ECO:0007669"/>
    <property type="project" value="UniProtKB-KW"/>
</dbReference>
<dbReference type="STRING" id="407022.SAMN05661044_00292"/>
<dbReference type="GO" id="GO:0005524">
    <property type="term" value="F:ATP binding"/>
    <property type="evidence" value="ECO:0007669"/>
    <property type="project" value="UniProtKB-KW"/>
</dbReference>
<dbReference type="Gene3D" id="3.40.980.20">
    <property type="entry name" value="Four-carbon acid sugar kinase, nucleotide binding domain"/>
    <property type="match status" value="1"/>
</dbReference>
<dbReference type="RefSeq" id="WP_093317226.1">
    <property type="nucleotide sequence ID" value="NZ_FOAF01000001.1"/>
</dbReference>
<evidence type="ECO:0000256" key="5">
    <source>
        <dbReference type="ARBA" id="ARBA00022840"/>
    </source>
</evidence>
<evidence type="ECO:0000256" key="3">
    <source>
        <dbReference type="ARBA" id="ARBA00022741"/>
    </source>
</evidence>
<name>A0A1H7H6G2_OLID1</name>
<evidence type="ECO:0000256" key="1">
    <source>
        <dbReference type="ARBA" id="ARBA00005715"/>
    </source>
</evidence>
<keyword evidence="3" id="KW-0547">Nucleotide-binding</keyword>
<protein>
    <submittedName>
        <fullName evidence="9">Uncharacterized conserved protein YgbK, DUF1537 family</fullName>
    </submittedName>
</protein>
<evidence type="ECO:0000256" key="6">
    <source>
        <dbReference type="ARBA" id="ARBA00023277"/>
    </source>
</evidence>
<organism evidence="9 10">
    <name type="scientific">Olivibacter domesticus</name>
    <name type="common">Pseudosphingobacterium domesticum</name>
    <dbReference type="NCBI Taxonomy" id="407022"/>
    <lineage>
        <taxon>Bacteria</taxon>
        <taxon>Pseudomonadati</taxon>
        <taxon>Bacteroidota</taxon>
        <taxon>Sphingobacteriia</taxon>
        <taxon>Sphingobacteriales</taxon>
        <taxon>Sphingobacteriaceae</taxon>
        <taxon>Olivibacter</taxon>
    </lineage>
</organism>
<dbReference type="InterPro" id="IPR010737">
    <property type="entry name" value="4-carb_acid_sugar_kinase_N"/>
</dbReference>
<evidence type="ECO:0000256" key="4">
    <source>
        <dbReference type="ARBA" id="ARBA00022777"/>
    </source>
</evidence>
<dbReference type="InterPro" id="IPR037051">
    <property type="entry name" value="4-carb_acid_sugar_kinase_N_sf"/>
</dbReference>
<keyword evidence="5" id="KW-0067">ATP-binding</keyword>
<keyword evidence="10" id="KW-1185">Reference proteome</keyword>
<evidence type="ECO:0000256" key="2">
    <source>
        <dbReference type="ARBA" id="ARBA00022679"/>
    </source>
</evidence>
<evidence type="ECO:0000259" key="7">
    <source>
        <dbReference type="Pfam" id="PF07005"/>
    </source>
</evidence>
<dbReference type="Pfam" id="PF17042">
    <property type="entry name" value="NBD_C"/>
    <property type="match status" value="1"/>
</dbReference>